<dbReference type="Proteomes" id="UP001060215">
    <property type="component" value="Chromosome 9"/>
</dbReference>
<comment type="caution">
    <text evidence="1">The sequence shown here is derived from an EMBL/GenBank/DDBJ whole genome shotgun (WGS) entry which is preliminary data.</text>
</comment>
<accession>A0ACC0GVS1</accession>
<reference evidence="1 2" key="1">
    <citation type="journal article" date="2022" name="Plant J.">
        <title>Chromosome-level genome of Camellia lanceoleosa provides a valuable resource for understanding genome evolution and self-incompatibility.</title>
        <authorList>
            <person name="Gong W."/>
            <person name="Xiao S."/>
            <person name="Wang L."/>
            <person name="Liao Z."/>
            <person name="Chang Y."/>
            <person name="Mo W."/>
            <person name="Hu G."/>
            <person name="Li W."/>
            <person name="Zhao G."/>
            <person name="Zhu H."/>
            <person name="Hu X."/>
            <person name="Ji K."/>
            <person name="Xiang X."/>
            <person name="Song Q."/>
            <person name="Yuan D."/>
            <person name="Jin S."/>
            <person name="Zhang L."/>
        </authorList>
    </citation>
    <scope>NUCLEOTIDE SEQUENCE [LARGE SCALE GENOMIC DNA]</scope>
    <source>
        <strain evidence="1">SQ_2022a</strain>
    </source>
</reference>
<evidence type="ECO:0000313" key="1">
    <source>
        <dbReference type="EMBL" id="KAI8004718.1"/>
    </source>
</evidence>
<gene>
    <name evidence="1" type="ORF">LOK49_LG08G01696</name>
</gene>
<evidence type="ECO:0000313" key="2">
    <source>
        <dbReference type="Proteomes" id="UP001060215"/>
    </source>
</evidence>
<dbReference type="EMBL" id="CM045766">
    <property type="protein sequence ID" value="KAI8004718.1"/>
    <property type="molecule type" value="Genomic_DNA"/>
</dbReference>
<proteinExistence type="predicted"/>
<sequence>MEITSDTYEVAKRISEDLKGKRYLLLLDDVKQDLSLYGLLGISQSTNGSKIVLTTRFGHVCSSIVNRVIKAAECFLSSNDDADECRINGRSILQHLKNVSLLDEGLTTGYMRMHKIIRYLTELPSQLEGVKHLEVLDFRELLAKTDAFELVNLPAENLMKFFKSMDQVQGLLIESCNAIGTIVDGRVMSTTANAVEGTNRIVKEVPRDVSQEAPSKAAASKRRLLAADKERHSLPKWQEG</sequence>
<organism evidence="1 2">
    <name type="scientific">Camellia lanceoleosa</name>
    <dbReference type="NCBI Taxonomy" id="1840588"/>
    <lineage>
        <taxon>Eukaryota</taxon>
        <taxon>Viridiplantae</taxon>
        <taxon>Streptophyta</taxon>
        <taxon>Embryophyta</taxon>
        <taxon>Tracheophyta</taxon>
        <taxon>Spermatophyta</taxon>
        <taxon>Magnoliopsida</taxon>
        <taxon>eudicotyledons</taxon>
        <taxon>Gunneridae</taxon>
        <taxon>Pentapetalae</taxon>
        <taxon>asterids</taxon>
        <taxon>Ericales</taxon>
        <taxon>Theaceae</taxon>
        <taxon>Camellia</taxon>
    </lineage>
</organism>
<protein>
    <submittedName>
        <fullName evidence="1">Uncharacterized protein</fullName>
    </submittedName>
</protein>
<name>A0ACC0GVS1_9ERIC</name>
<keyword evidence="2" id="KW-1185">Reference proteome</keyword>